<dbReference type="GO" id="GO:0071555">
    <property type="term" value="P:cell wall organization"/>
    <property type="evidence" value="ECO:0007669"/>
    <property type="project" value="TreeGrafter"/>
</dbReference>
<dbReference type="InterPro" id="IPR012338">
    <property type="entry name" value="Beta-lactam/transpept-like"/>
</dbReference>
<evidence type="ECO:0000259" key="2">
    <source>
        <dbReference type="Pfam" id="PF00905"/>
    </source>
</evidence>
<dbReference type="PANTHER" id="PTHR30627">
    <property type="entry name" value="PEPTIDOGLYCAN D,D-TRANSPEPTIDASE"/>
    <property type="match status" value="1"/>
</dbReference>
<evidence type="ECO:0000313" key="6">
    <source>
        <dbReference type="Proteomes" id="UP000319578"/>
    </source>
</evidence>
<dbReference type="OrthoDB" id="9804124at2"/>
<feature type="domain" description="Penicillin-binding protein transpeptidase" evidence="2">
    <location>
        <begin position="132"/>
        <end position="432"/>
    </location>
</feature>
<evidence type="ECO:0000313" key="3">
    <source>
        <dbReference type="EMBL" id="GED68209.1"/>
    </source>
</evidence>
<dbReference type="GO" id="GO:0005886">
    <property type="term" value="C:plasma membrane"/>
    <property type="evidence" value="ECO:0007669"/>
    <property type="project" value="TreeGrafter"/>
</dbReference>
<dbReference type="EMBL" id="BJON01000008">
    <property type="protein sequence ID" value="GED68209.1"/>
    <property type="molecule type" value="Genomic_DNA"/>
</dbReference>
<evidence type="ECO:0000313" key="5">
    <source>
        <dbReference type="Proteomes" id="UP000036834"/>
    </source>
</evidence>
<dbReference type="GO" id="GO:0051301">
    <property type="term" value="P:cell division"/>
    <property type="evidence" value="ECO:0007669"/>
    <property type="project" value="UniProtKB-KW"/>
</dbReference>
<dbReference type="Pfam" id="PF00905">
    <property type="entry name" value="Transpeptidase"/>
    <property type="match status" value="1"/>
</dbReference>
<organism evidence="4 5">
    <name type="scientific">Brevibacillus reuszeri</name>
    <dbReference type="NCBI Taxonomy" id="54915"/>
    <lineage>
        <taxon>Bacteria</taxon>
        <taxon>Bacillati</taxon>
        <taxon>Bacillota</taxon>
        <taxon>Bacilli</taxon>
        <taxon>Bacillales</taxon>
        <taxon>Paenibacillaceae</taxon>
        <taxon>Brevibacillus</taxon>
    </lineage>
</organism>
<reference evidence="4" key="2">
    <citation type="submission" date="2015-07" db="EMBL/GenBank/DDBJ databases">
        <title>MeaNS - Measles Nucleotide Surveillance Program.</title>
        <authorList>
            <person name="Tran T."/>
            <person name="Druce J."/>
        </authorList>
    </citation>
    <scope>NUCLEOTIDE SEQUENCE</scope>
    <source>
        <strain evidence="4">DSM 9887</strain>
    </source>
</reference>
<dbReference type="STRING" id="54915.ADS79_05485"/>
<dbReference type="InterPro" id="IPR001460">
    <property type="entry name" value="PCN-bd_Tpept"/>
</dbReference>
<dbReference type="InterPro" id="IPR050515">
    <property type="entry name" value="Beta-lactam/transpept"/>
</dbReference>
<evidence type="ECO:0000256" key="1">
    <source>
        <dbReference type="SAM" id="Phobius"/>
    </source>
</evidence>
<keyword evidence="1" id="KW-0812">Transmembrane</keyword>
<keyword evidence="4" id="KW-0131">Cell cycle</keyword>
<dbReference type="PANTHER" id="PTHR30627:SF26">
    <property type="entry name" value="PENICILLIN-BINDING PROTEIN 2B"/>
    <property type="match status" value="1"/>
</dbReference>
<keyword evidence="1" id="KW-0472">Membrane</keyword>
<dbReference type="EMBL" id="LGIQ01000005">
    <property type="protein sequence ID" value="KNB73408.1"/>
    <property type="molecule type" value="Genomic_DNA"/>
</dbReference>
<keyword evidence="4" id="KW-0132">Cell division</keyword>
<gene>
    <name evidence="4" type="ORF">ADS79_05485</name>
    <name evidence="3" type="ORF">BRE01_19110</name>
</gene>
<keyword evidence="1" id="KW-1133">Transmembrane helix</keyword>
<sequence length="442" mass="48287">MTPSSEEKEIRALFHSFPLLRIEEDKQQMIAGHIREEKELLMRMKRRKTVSKVIGAIAASFALFLIAYQVVISMESPSVQSAQIKNEPVSPGTTAAGTAEQKAKVTTINPQIQAYVEEALNKTNQVYSPESMTVIVTDPHTGEILAMANRMPNKMAKEQEYAGRAVPDPVPAYPIVTLAAAIQEGKFDPNEIYDSGTYEVAPGKLIKDPNNGIGWGEITYLEGVLSSSNVAFAKLGNERLQKGVLEEYLKRFGFGNQTGIELEGEEAGSLPTMEKPYEVANAAMGKGATATALQQVAALGVIANGGELMRPHLYKNADTDTRSQYMVRQVISEEAAKQVREILESAVSSKFASLRVLFKLDEYSVAGNSGVAPKYDAQGNVIDGKNIATFIGYAPSDDPKLLIYVSVDEPKTDPMVALWWGPIISPIFKEVMANSLQHLQKE</sequence>
<dbReference type="Gene3D" id="3.40.710.10">
    <property type="entry name" value="DD-peptidase/beta-lactamase superfamily"/>
    <property type="match status" value="1"/>
</dbReference>
<dbReference type="PATRIC" id="fig|54915.3.peg.6505"/>
<dbReference type="RefSeq" id="WP_049737407.1">
    <property type="nucleotide sequence ID" value="NZ_BJON01000008.1"/>
</dbReference>
<reference evidence="3 6" key="3">
    <citation type="submission" date="2019-06" db="EMBL/GenBank/DDBJ databases">
        <title>Whole genome shotgun sequence of Brevibacillus reuszeri NBRC 15719.</title>
        <authorList>
            <person name="Hosoyama A."/>
            <person name="Uohara A."/>
            <person name="Ohji S."/>
            <person name="Ichikawa N."/>
        </authorList>
    </citation>
    <scope>NUCLEOTIDE SEQUENCE [LARGE SCALE GENOMIC DNA]</scope>
    <source>
        <strain evidence="3 6">NBRC 15719</strain>
    </source>
</reference>
<dbReference type="SUPFAM" id="SSF56601">
    <property type="entry name" value="beta-lactamase/transpeptidase-like"/>
    <property type="match status" value="1"/>
</dbReference>
<accession>A0A0K9YXJ2</accession>
<keyword evidence="6" id="KW-1185">Reference proteome</keyword>
<protein>
    <submittedName>
        <fullName evidence="4">Cell division protein FtsK</fullName>
    </submittedName>
</protein>
<proteinExistence type="predicted"/>
<dbReference type="AlphaFoldDB" id="A0A0K9YXJ2"/>
<evidence type="ECO:0000313" key="4">
    <source>
        <dbReference type="EMBL" id="KNB73408.1"/>
    </source>
</evidence>
<feature type="transmembrane region" description="Helical" evidence="1">
    <location>
        <begin position="53"/>
        <end position="71"/>
    </location>
</feature>
<dbReference type="GO" id="GO:0008658">
    <property type="term" value="F:penicillin binding"/>
    <property type="evidence" value="ECO:0007669"/>
    <property type="project" value="InterPro"/>
</dbReference>
<dbReference type="Proteomes" id="UP000036834">
    <property type="component" value="Unassembled WGS sequence"/>
</dbReference>
<name>A0A0K9YXJ2_9BACL</name>
<dbReference type="Gene3D" id="3.30.450.330">
    <property type="match status" value="1"/>
</dbReference>
<reference evidence="5" key="1">
    <citation type="submission" date="2015-07" db="EMBL/GenBank/DDBJ databases">
        <title>Genome sequencing project for genomic taxonomy and phylogenomics of Bacillus-like bacteria.</title>
        <authorList>
            <person name="Liu B."/>
            <person name="Wang J."/>
            <person name="Zhu Y."/>
            <person name="Liu G."/>
            <person name="Chen Q."/>
            <person name="Chen Z."/>
            <person name="Lan J."/>
            <person name="Che J."/>
            <person name="Ge C."/>
            <person name="Shi H."/>
            <person name="Pan Z."/>
            <person name="Liu X."/>
        </authorList>
    </citation>
    <scope>NUCLEOTIDE SEQUENCE [LARGE SCALE GENOMIC DNA]</scope>
    <source>
        <strain evidence="5">DSM 9887</strain>
    </source>
</reference>
<comment type="caution">
    <text evidence="4">The sequence shown here is derived from an EMBL/GenBank/DDBJ whole genome shotgun (WGS) entry which is preliminary data.</text>
</comment>
<dbReference type="Proteomes" id="UP000319578">
    <property type="component" value="Unassembled WGS sequence"/>
</dbReference>